<protein>
    <recommendedName>
        <fullName evidence="8">PPM-type phosphatase domain-containing protein</fullName>
    </recommendedName>
</protein>
<evidence type="ECO:0008006" key="8">
    <source>
        <dbReference type="Google" id="ProtNLM"/>
    </source>
</evidence>
<dbReference type="SMART" id="SM00332">
    <property type="entry name" value="PP2Cc"/>
    <property type="match status" value="1"/>
</dbReference>
<dbReference type="InterPro" id="IPR036457">
    <property type="entry name" value="PPM-type-like_dom_sf"/>
</dbReference>
<feature type="domain" description="PPM-type phosphatase" evidence="6">
    <location>
        <begin position="190"/>
        <end position="437"/>
    </location>
</feature>
<proteinExistence type="inferred from homology"/>
<feature type="domain" description="Protein kinase" evidence="5">
    <location>
        <begin position="1"/>
        <end position="125"/>
    </location>
</feature>
<keyword evidence="3 4" id="KW-0904">Protein phosphatase</keyword>
<keyword evidence="2 4" id="KW-0378">Hydrolase</keyword>
<sequence>MARGPSNGRLRHMVGTLVYMAPEVLRGSPHDTPADVYAFGITINEIAAACVPYVDRCLPVPELHTVLETRFNEVKLRAAITTEHLRPVHASDCPSVFAELVSACWHPDPAQRPDFPSIVSSLQRMQDAGAEFNEKFHAAASRSHDALVGDVANLQVKGQTLEEQILEAASGSGNPVWMNAISSDYRPSVYGGVSATSGKRGEDRMEDRHIIAERLTGLPDHHLYGVFDGHGGQTCAQFVSDLLPAAIVRWWCQPEASPDSCLCRAFEDTDSAYGETHGTGPDSSGSTGIVAFVVKDLIYVANIGDSRCVLASSTGVRDLSAPHLPSNPMERAMVEARGGYIHNDRVNGLLMITRAFGDFSAKPAICATPEIISTRLGPQDEFIILASDGLWDVVSSEEAVRLVRSTVRVPEMAAKRLALKALELGSSDNITVIVAFLVPVESCMHS</sequence>
<keyword evidence="1" id="KW-0479">Metal-binding</keyword>
<dbReference type="InterPro" id="IPR011009">
    <property type="entry name" value="Kinase-like_dom_sf"/>
</dbReference>
<dbReference type="CDD" id="cd00143">
    <property type="entry name" value="PP2Cc"/>
    <property type="match status" value="1"/>
</dbReference>
<dbReference type="GO" id="GO:0005524">
    <property type="term" value="F:ATP binding"/>
    <property type="evidence" value="ECO:0007669"/>
    <property type="project" value="InterPro"/>
</dbReference>
<dbReference type="InterPro" id="IPR000222">
    <property type="entry name" value="PP2C_BS"/>
</dbReference>
<dbReference type="InterPro" id="IPR001932">
    <property type="entry name" value="PPM-type_phosphatase-like_dom"/>
</dbReference>
<dbReference type="EMBL" id="HBGH01017150">
    <property type="protein sequence ID" value="CAD9237395.1"/>
    <property type="molecule type" value="Transcribed_RNA"/>
</dbReference>
<dbReference type="SMART" id="SM00331">
    <property type="entry name" value="PP2C_SIG"/>
    <property type="match status" value="1"/>
</dbReference>
<evidence type="ECO:0000256" key="1">
    <source>
        <dbReference type="ARBA" id="ARBA00022723"/>
    </source>
</evidence>
<dbReference type="PROSITE" id="PS01032">
    <property type="entry name" value="PPM_1"/>
    <property type="match status" value="1"/>
</dbReference>
<dbReference type="SUPFAM" id="SSF81606">
    <property type="entry name" value="PP2C-like"/>
    <property type="match status" value="1"/>
</dbReference>
<dbReference type="Pfam" id="PF00481">
    <property type="entry name" value="PP2C"/>
    <property type="match status" value="1"/>
</dbReference>
<name>A0A7S1XG84_9RHOD</name>
<dbReference type="Pfam" id="PF00069">
    <property type="entry name" value="Pkinase"/>
    <property type="match status" value="1"/>
</dbReference>
<evidence type="ECO:0000256" key="4">
    <source>
        <dbReference type="RuleBase" id="RU003465"/>
    </source>
</evidence>
<organism evidence="7">
    <name type="scientific">Compsopogon caeruleus</name>
    <dbReference type="NCBI Taxonomy" id="31354"/>
    <lineage>
        <taxon>Eukaryota</taxon>
        <taxon>Rhodophyta</taxon>
        <taxon>Compsopogonophyceae</taxon>
        <taxon>Compsopogonales</taxon>
        <taxon>Compsopogonaceae</taxon>
        <taxon>Compsopogon</taxon>
    </lineage>
</organism>
<accession>A0A7S1XG84</accession>
<dbReference type="Gene3D" id="1.10.510.10">
    <property type="entry name" value="Transferase(Phosphotransferase) domain 1"/>
    <property type="match status" value="1"/>
</dbReference>
<comment type="similarity">
    <text evidence="4">Belongs to the PP2C family.</text>
</comment>
<dbReference type="SUPFAM" id="SSF56112">
    <property type="entry name" value="Protein kinase-like (PK-like)"/>
    <property type="match status" value="1"/>
</dbReference>
<evidence type="ECO:0000259" key="6">
    <source>
        <dbReference type="PROSITE" id="PS51746"/>
    </source>
</evidence>
<dbReference type="PROSITE" id="PS50011">
    <property type="entry name" value="PROTEIN_KINASE_DOM"/>
    <property type="match status" value="1"/>
</dbReference>
<dbReference type="InterPro" id="IPR015655">
    <property type="entry name" value="PP2C"/>
</dbReference>
<dbReference type="GO" id="GO:0004722">
    <property type="term" value="F:protein serine/threonine phosphatase activity"/>
    <property type="evidence" value="ECO:0007669"/>
    <property type="project" value="InterPro"/>
</dbReference>
<reference evidence="7" key="1">
    <citation type="submission" date="2021-01" db="EMBL/GenBank/DDBJ databases">
        <authorList>
            <person name="Corre E."/>
            <person name="Pelletier E."/>
            <person name="Niang G."/>
            <person name="Scheremetjew M."/>
            <person name="Finn R."/>
            <person name="Kale V."/>
            <person name="Holt S."/>
            <person name="Cochrane G."/>
            <person name="Meng A."/>
            <person name="Brown T."/>
            <person name="Cohen L."/>
        </authorList>
    </citation>
    <scope>NUCLEOTIDE SEQUENCE</scope>
    <source>
        <strain evidence="7">SAG 36.94</strain>
    </source>
</reference>
<evidence type="ECO:0000256" key="3">
    <source>
        <dbReference type="ARBA" id="ARBA00022912"/>
    </source>
</evidence>
<dbReference type="AlphaFoldDB" id="A0A7S1XG84"/>
<dbReference type="Gene3D" id="3.60.40.10">
    <property type="entry name" value="PPM-type phosphatase domain"/>
    <property type="match status" value="1"/>
</dbReference>
<evidence type="ECO:0000259" key="5">
    <source>
        <dbReference type="PROSITE" id="PS50011"/>
    </source>
</evidence>
<dbReference type="InterPro" id="IPR000719">
    <property type="entry name" value="Prot_kinase_dom"/>
</dbReference>
<dbReference type="PROSITE" id="PS51746">
    <property type="entry name" value="PPM_2"/>
    <property type="match status" value="1"/>
</dbReference>
<dbReference type="GO" id="GO:0004672">
    <property type="term" value="F:protein kinase activity"/>
    <property type="evidence" value="ECO:0007669"/>
    <property type="project" value="InterPro"/>
</dbReference>
<dbReference type="GO" id="GO:0046872">
    <property type="term" value="F:metal ion binding"/>
    <property type="evidence" value="ECO:0007669"/>
    <property type="project" value="UniProtKB-KW"/>
</dbReference>
<gene>
    <name evidence="7" type="ORF">CCAE0312_LOCUS9494</name>
</gene>
<dbReference type="PANTHER" id="PTHR47992">
    <property type="entry name" value="PROTEIN PHOSPHATASE"/>
    <property type="match status" value="1"/>
</dbReference>
<evidence type="ECO:0000256" key="2">
    <source>
        <dbReference type="ARBA" id="ARBA00022801"/>
    </source>
</evidence>
<evidence type="ECO:0000313" key="7">
    <source>
        <dbReference type="EMBL" id="CAD9237395.1"/>
    </source>
</evidence>